<dbReference type="EMBL" id="JASSZA010000019">
    <property type="protein sequence ID" value="KAK2088557.1"/>
    <property type="molecule type" value="Genomic_DNA"/>
</dbReference>
<dbReference type="Pfam" id="PF03208">
    <property type="entry name" value="PRA1"/>
    <property type="match status" value="1"/>
</dbReference>
<organism evidence="12 13">
    <name type="scientific">Saguinus oedipus</name>
    <name type="common">Cotton-top tamarin</name>
    <name type="synonym">Oedipomidas oedipus</name>
    <dbReference type="NCBI Taxonomy" id="9490"/>
    <lineage>
        <taxon>Eukaryota</taxon>
        <taxon>Metazoa</taxon>
        <taxon>Chordata</taxon>
        <taxon>Craniata</taxon>
        <taxon>Vertebrata</taxon>
        <taxon>Euteleostomi</taxon>
        <taxon>Mammalia</taxon>
        <taxon>Eutheria</taxon>
        <taxon>Euarchontoglires</taxon>
        <taxon>Primates</taxon>
        <taxon>Haplorrhini</taxon>
        <taxon>Platyrrhini</taxon>
        <taxon>Cebidae</taxon>
        <taxon>Callitrichinae</taxon>
        <taxon>Saguinus</taxon>
    </lineage>
</organism>
<reference evidence="12 13" key="1">
    <citation type="submission" date="2023-05" db="EMBL/GenBank/DDBJ databases">
        <title>B98-5 Cell Line De Novo Hybrid Assembly: An Optical Mapping Approach.</title>
        <authorList>
            <person name="Kananen K."/>
            <person name="Auerbach J.A."/>
            <person name="Kautto E."/>
            <person name="Blachly J.S."/>
        </authorList>
    </citation>
    <scope>NUCLEOTIDE SEQUENCE [LARGE SCALE GENOMIC DNA]</scope>
    <source>
        <strain evidence="12">B95-8</strain>
        <tissue evidence="12">Cell line</tissue>
    </source>
</reference>
<dbReference type="SUPFAM" id="SSF81665">
    <property type="entry name" value="Calcium ATPase, transmembrane domain M"/>
    <property type="match status" value="1"/>
</dbReference>
<evidence type="ECO:0000256" key="1">
    <source>
        <dbReference type="ARBA" id="ARBA00004141"/>
    </source>
</evidence>
<proteinExistence type="inferred from homology"/>
<evidence type="ECO:0000256" key="10">
    <source>
        <dbReference type="SAM" id="Phobius"/>
    </source>
</evidence>
<evidence type="ECO:0000313" key="13">
    <source>
        <dbReference type="Proteomes" id="UP001266305"/>
    </source>
</evidence>
<dbReference type="InterPro" id="IPR023298">
    <property type="entry name" value="ATPase_P-typ_TM_dom_sf"/>
</dbReference>
<comment type="subcellular location">
    <subcellularLocation>
        <location evidence="2">Cytoplasmic vesicle</location>
        <location evidence="2">Secretory vesicle</location>
        <location evidence="2">Synaptic vesicle</location>
    </subcellularLocation>
    <subcellularLocation>
        <location evidence="1">Membrane</location>
        <topology evidence="1">Multi-pass membrane protein</topology>
    </subcellularLocation>
</comment>
<keyword evidence="5 10" id="KW-1133">Transmembrane helix</keyword>
<name>A0ABQ9TUV0_SAGOE</name>
<evidence type="ECO:0000256" key="6">
    <source>
        <dbReference type="ARBA" id="ARBA00023136"/>
    </source>
</evidence>
<feature type="domain" description="Cation-transporting P-type ATPase C-terminal" evidence="11">
    <location>
        <begin position="19"/>
        <end position="89"/>
    </location>
</feature>
<dbReference type="InterPro" id="IPR004895">
    <property type="entry name" value="Prenylated_rab_accept_PRA1"/>
</dbReference>
<evidence type="ECO:0000256" key="4">
    <source>
        <dbReference type="ARBA" id="ARBA00022692"/>
    </source>
</evidence>
<dbReference type="Gene3D" id="1.20.1110.10">
    <property type="entry name" value="Calcium-transporting ATPase, transmembrane domain"/>
    <property type="match status" value="1"/>
</dbReference>
<keyword evidence="13" id="KW-1185">Reference proteome</keyword>
<feature type="transmembrane region" description="Helical" evidence="10">
    <location>
        <begin position="360"/>
        <end position="393"/>
    </location>
</feature>
<evidence type="ECO:0000313" key="12">
    <source>
        <dbReference type="EMBL" id="KAK2088557.1"/>
    </source>
</evidence>
<dbReference type="PRINTS" id="PR00121">
    <property type="entry name" value="NAKATPASE"/>
</dbReference>
<evidence type="ECO:0000256" key="2">
    <source>
        <dbReference type="ARBA" id="ARBA00004234"/>
    </source>
</evidence>
<dbReference type="PANTHER" id="PTHR19317">
    <property type="entry name" value="PRENYLATED RAB ACCEPTOR 1-RELATED"/>
    <property type="match status" value="1"/>
</dbReference>
<sequence>MAVVRPPLLQTYEQRKVVEFTCHTAFFVSIVVVQWADLIICKTRRNSVFQQGMKNKILIFGLFEETALAAFLSYCPGMDVALRMYPLNFLIFVYDEIRKLILRRNPGGEGTQRGSRWGRGAAGSVYPAGWLCHPGTSRIGVGPREHNDDDDGDDSDSRSARCVLCLLLSTLYKECIKRSLPNTAQRSTSEEGLGLRLGLSLPTSQGQCLGGQDAESKCEWMPPPTPLGANCASACLATELPSPAAPERRHVGSAGWDRTQEVPAGSAGYRASYRSSTPHDADMAAPKDQQKDAEAEGLSATTLLPKLIPSGAGREWLERRRATIRPWGTFVDQQRFSRPRNLGELCQRLVRNVEYYQSNYVFVFLGLILYCVVTSPMLLVALAVFFGACYILYLRTLQSKLVLFGREVSPAHQYALAGGISFPFFWLAGAGSAVFWVLGATLVVIGSHAAFHQIEAMDGEELQMEPV</sequence>
<evidence type="ECO:0000256" key="5">
    <source>
        <dbReference type="ARBA" id="ARBA00022989"/>
    </source>
</evidence>
<evidence type="ECO:0000256" key="9">
    <source>
        <dbReference type="SAM" id="MobiDB-lite"/>
    </source>
</evidence>
<evidence type="ECO:0000256" key="3">
    <source>
        <dbReference type="ARBA" id="ARBA00006483"/>
    </source>
</evidence>
<dbReference type="InterPro" id="IPR006068">
    <property type="entry name" value="ATPase_P-typ_cation-transptr_C"/>
</dbReference>
<dbReference type="Proteomes" id="UP001266305">
    <property type="component" value="Unassembled WGS sequence"/>
</dbReference>
<evidence type="ECO:0000256" key="8">
    <source>
        <dbReference type="ARBA" id="ARBA00043113"/>
    </source>
</evidence>
<keyword evidence="4 10" id="KW-0812">Transmembrane</keyword>
<evidence type="ECO:0000256" key="7">
    <source>
        <dbReference type="ARBA" id="ARBA00039293"/>
    </source>
</evidence>
<feature type="region of interest" description="Disordered" evidence="9">
    <location>
        <begin position="271"/>
        <end position="296"/>
    </location>
</feature>
<keyword evidence="6 10" id="KW-0472">Membrane</keyword>
<dbReference type="Pfam" id="PF00689">
    <property type="entry name" value="Cation_ATPase_C"/>
    <property type="match status" value="1"/>
</dbReference>
<gene>
    <name evidence="12" type="ORF">P7K49_034464</name>
</gene>
<comment type="similarity">
    <text evidence="3">Belongs to the PRA1 family.</text>
</comment>
<dbReference type="PANTHER" id="PTHR19317:SF0">
    <property type="entry name" value="PRENYLATED RAB ACCEPTOR PROTEIN 1"/>
    <property type="match status" value="1"/>
</dbReference>
<protein>
    <recommendedName>
        <fullName evidence="7">Prenylated Rab acceptor protein 1</fullName>
    </recommendedName>
    <alternativeName>
        <fullName evidence="8">PRA1 family protein 1</fullName>
    </alternativeName>
</protein>
<comment type="caution">
    <text evidence="12">The sequence shown here is derived from an EMBL/GenBank/DDBJ whole genome shotgun (WGS) entry which is preliminary data.</text>
</comment>
<feature type="transmembrane region" description="Helical" evidence="10">
    <location>
        <begin position="424"/>
        <end position="445"/>
    </location>
</feature>
<evidence type="ECO:0000259" key="11">
    <source>
        <dbReference type="Pfam" id="PF00689"/>
    </source>
</evidence>
<accession>A0ABQ9TUV0</accession>